<reference evidence="2" key="1">
    <citation type="submission" date="2019-08" db="EMBL/GenBank/DDBJ databases">
        <authorList>
            <person name="Kucharzyk K."/>
            <person name="Murdoch R.W."/>
            <person name="Higgins S."/>
            <person name="Loffler F."/>
        </authorList>
    </citation>
    <scope>NUCLEOTIDE SEQUENCE</scope>
</reference>
<evidence type="ECO:0000256" key="1">
    <source>
        <dbReference type="SAM" id="Coils"/>
    </source>
</evidence>
<organism evidence="2">
    <name type="scientific">bioreactor metagenome</name>
    <dbReference type="NCBI Taxonomy" id="1076179"/>
    <lineage>
        <taxon>unclassified sequences</taxon>
        <taxon>metagenomes</taxon>
        <taxon>ecological metagenomes</taxon>
    </lineage>
</organism>
<proteinExistence type="predicted"/>
<dbReference type="AlphaFoldDB" id="A0A644YWK6"/>
<gene>
    <name evidence="2" type="ORF">SDC9_79557</name>
</gene>
<dbReference type="EMBL" id="VSSQ01006523">
    <property type="protein sequence ID" value="MPM32990.1"/>
    <property type="molecule type" value="Genomic_DNA"/>
</dbReference>
<protein>
    <submittedName>
        <fullName evidence="2">Uncharacterized protein</fullName>
    </submittedName>
</protein>
<feature type="coiled-coil region" evidence="1">
    <location>
        <begin position="228"/>
        <end position="255"/>
    </location>
</feature>
<dbReference type="InterPro" id="IPR009319">
    <property type="entry name" value="Phage_A118_VSP1"/>
</dbReference>
<dbReference type="Pfam" id="PF06152">
    <property type="entry name" value="Phage_min_cap2"/>
    <property type="match status" value="1"/>
</dbReference>
<name>A0A644YWK6_9ZZZZ</name>
<keyword evidence="1" id="KW-0175">Coiled coil</keyword>
<accession>A0A644YWK6</accession>
<dbReference type="GO" id="GO:0005198">
    <property type="term" value="F:structural molecule activity"/>
    <property type="evidence" value="ECO:0007669"/>
    <property type="project" value="InterPro"/>
</dbReference>
<evidence type="ECO:0000313" key="2">
    <source>
        <dbReference type="EMBL" id="MPM32990.1"/>
    </source>
</evidence>
<sequence>MFYEQIAFPKNDLMKTILASQIKITDGALLNLSRTTLKSTTYRQAIDDAVTAVQAGVASYEDAIAASLRDVAGESLRVRYPSGLTRRVDTAMRQNILDGVRSINQRIAQAVGNEFQSDGVEISAHADCAEDHLDIQGRQYTNEEFDRLQNTLDRPVGELGCKHFAFPIVIGISEPSRTDEELESVNQQSAEKVTIDNTTKTRYNWTQEQRKIETAVRYQKDIATLAKAAGADDVARAAESNIKALRAEYRKVSKGADIPTQYDRMKVAGYVPVK</sequence>
<comment type="caution">
    <text evidence="2">The sequence shown here is derived from an EMBL/GenBank/DDBJ whole genome shotgun (WGS) entry which is preliminary data.</text>
</comment>